<reference evidence="1" key="3">
    <citation type="journal article" date="2017" name="Nature">
        <title>Genome sequence of the progenitor of the wheat D genome Aegilops tauschii.</title>
        <authorList>
            <person name="Luo M.C."/>
            <person name="Gu Y.Q."/>
            <person name="Puiu D."/>
            <person name="Wang H."/>
            <person name="Twardziok S.O."/>
            <person name="Deal K.R."/>
            <person name="Huo N."/>
            <person name="Zhu T."/>
            <person name="Wang L."/>
            <person name="Wang Y."/>
            <person name="McGuire P.E."/>
            <person name="Liu S."/>
            <person name="Long H."/>
            <person name="Ramasamy R.K."/>
            <person name="Rodriguez J.C."/>
            <person name="Van S.L."/>
            <person name="Yuan L."/>
            <person name="Wang Z."/>
            <person name="Xia Z."/>
            <person name="Xiao L."/>
            <person name="Anderson O.D."/>
            <person name="Ouyang S."/>
            <person name="Liang Y."/>
            <person name="Zimin A.V."/>
            <person name="Pertea G."/>
            <person name="Qi P."/>
            <person name="Bennetzen J.L."/>
            <person name="Dai X."/>
            <person name="Dawson M.W."/>
            <person name="Muller H.G."/>
            <person name="Kugler K."/>
            <person name="Rivarola-Duarte L."/>
            <person name="Spannagl M."/>
            <person name="Mayer K.F.X."/>
            <person name="Lu F.H."/>
            <person name="Bevan M.W."/>
            <person name="Leroy P."/>
            <person name="Li P."/>
            <person name="You F.M."/>
            <person name="Sun Q."/>
            <person name="Liu Z."/>
            <person name="Lyons E."/>
            <person name="Wicker T."/>
            <person name="Salzberg S.L."/>
            <person name="Devos K.M."/>
            <person name="Dvorak J."/>
        </authorList>
    </citation>
    <scope>NUCLEOTIDE SEQUENCE [LARGE SCALE GENOMIC DNA]</scope>
    <source>
        <strain evidence="1">cv. AL8/78</strain>
    </source>
</reference>
<dbReference type="AlphaFoldDB" id="A0A453IGQ3"/>
<proteinExistence type="predicted"/>
<dbReference type="Proteomes" id="UP000015105">
    <property type="component" value="Chromosome 4D"/>
</dbReference>
<evidence type="ECO:0000313" key="2">
    <source>
        <dbReference type="Proteomes" id="UP000015105"/>
    </source>
</evidence>
<dbReference type="Gramene" id="AET4Gv20551900.28">
    <property type="protein sequence ID" value="AET4Gv20551900.28"/>
    <property type="gene ID" value="AET4Gv20551900"/>
</dbReference>
<name>A0A453IGQ3_AEGTS</name>
<organism evidence="1 2">
    <name type="scientific">Aegilops tauschii subsp. strangulata</name>
    <name type="common">Goatgrass</name>
    <dbReference type="NCBI Taxonomy" id="200361"/>
    <lineage>
        <taxon>Eukaryota</taxon>
        <taxon>Viridiplantae</taxon>
        <taxon>Streptophyta</taxon>
        <taxon>Embryophyta</taxon>
        <taxon>Tracheophyta</taxon>
        <taxon>Spermatophyta</taxon>
        <taxon>Magnoliopsida</taxon>
        <taxon>Liliopsida</taxon>
        <taxon>Poales</taxon>
        <taxon>Poaceae</taxon>
        <taxon>BOP clade</taxon>
        <taxon>Pooideae</taxon>
        <taxon>Triticodae</taxon>
        <taxon>Triticeae</taxon>
        <taxon>Triticinae</taxon>
        <taxon>Aegilops</taxon>
    </lineage>
</organism>
<protein>
    <submittedName>
        <fullName evidence="1">Uncharacterized protein</fullName>
    </submittedName>
</protein>
<reference evidence="1" key="4">
    <citation type="submission" date="2019-03" db="UniProtKB">
        <authorList>
            <consortium name="EnsemblPlants"/>
        </authorList>
    </citation>
    <scope>IDENTIFICATION</scope>
</reference>
<reference evidence="1" key="5">
    <citation type="journal article" date="2021" name="G3 (Bethesda)">
        <title>Aegilops tauschii genome assembly Aet v5.0 features greater sequence contiguity and improved annotation.</title>
        <authorList>
            <person name="Wang L."/>
            <person name="Zhu T."/>
            <person name="Rodriguez J.C."/>
            <person name="Deal K.R."/>
            <person name="Dubcovsky J."/>
            <person name="McGuire P.E."/>
            <person name="Lux T."/>
            <person name="Spannagl M."/>
            <person name="Mayer K.F.X."/>
            <person name="Baldrich P."/>
            <person name="Meyers B.C."/>
            <person name="Huo N."/>
            <person name="Gu Y.Q."/>
            <person name="Zhou H."/>
            <person name="Devos K.M."/>
            <person name="Bennetzen J.L."/>
            <person name="Unver T."/>
            <person name="Budak H."/>
            <person name="Gulick P.J."/>
            <person name="Galiba G."/>
            <person name="Kalapos B."/>
            <person name="Nelson D.R."/>
            <person name="Li P."/>
            <person name="You F.M."/>
            <person name="Luo M.C."/>
            <person name="Dvorak J."/>
        </authorList>
    </citation>
    <scope>NUCLEOTIDE SEQUENCE [LARGE SCALE GENOMIC DNA]</scope>
    <source>
        <strain evidence="1">cv. AL8/78</strain>
    </source>
</reference>
<reference evidence="2" key="2">
    <citation type="journal article" date="2017" name="Nat. Plants">
        <title>The Aegilops tauschii genome reveals multiple impacts of transposons.</title>
        <authorList>
            <person name="Zhao G."/>
            <person name="Zou C."/>
            <person name="Li K."/>
            <person name="Wang K."/>
            <person name="Li T."/>
            <person name="Gao L."/>
            <person name="Zhang X."/>
            <person name="Wang H."/>
            <person name="Yang Z."/>
            <person name="Liu X."/>
            <person name="Jiang W."/>
            <person name="Mao L."/>
            <person name="Kong X."/>
            <person name="Jiao Y."/>
            <person name="Jia J."/>
        </authorList>
    </citation>
    <scope>NUCLEOTIDE SEQUENCE [LARGE SCALE GENOMIC DNA]</scope>
    <source>
        <strain evidence="2">cv. AL8/78</strain>
    </source>
</reference>
<sequence>MDGLLQIHVVVAGSCRPSLVLASHQDRLRLVHADAAVAPCGAPLMLHLLPCGLLWLPPLHPGNMVGPRYPRLASSFRRARASDLGSLCRLFHGRICRGRRTWSGHCQGNGRSIYPYCRFHLPSLV</sequence>
<accession>A0A453IGQ3</accession>
<dbReference type="EnsemblPlants" id="AET4Gv20551900.28">
    <property type="protein sequence ID" value="AET4Gv20551900.28"/>
    <property type="gene ID" value="AET4Gv20551900"/>
</dbReference>
<keyword evidence="2" id="KW-1185">Reference proteome</keyword>
<reference evidence="2" key="1">
    <citation type="journal article" date="2014" name="Science">
        <title>Ancient hybridizations among the ancestral genomes of bread wheat.</title>
        <authorList>
            <consortium name="International Wheat Genome Sequencing Consortium,"/>
            <person name="Marcussen T."/>
            <person name="Sandve S.R."/>
            <person name="Heier L."/>
            <person name="Spannagl M."/>
            <person name="Pfeifer M."/>
            <person name="Jakobsen K.S."/>
            <person name="Wulff B.B."/>
            <person name="Steuernagel B."/>
            <person name="Mayer K.F."/>
            <person name="Olsen O.A."/>
        </authorList>
    </citation>
    <scope>NUCLEOTIDE SEQUENCE [LARGE SCALE GENOMIC DNA]</scope>
    <source>
        <strain evidence="2">cv. AL8/78</strain>
    </source>
</reference>
<evidence type="ECO:0000313" key="1">
    <source>
        <dbReference type="EnsemblPlants" id="AET4Gv20551900.28"/>
    </source>
</evidence>